<keyword evidence="3" id="KW-1185">Reference proteome</keyword>
<dbReference type="AlphaFoldDB" id="A0A7J6BXN3"/>
<reference evidence="2 3" key="1">
    <citation type="submission" date="2020-04" db="EMBL/GenBank/DDBJ databases">
        <title>Chromosome-level genome assembly of a cyprinid fish Onychostoma macrolepis by integration of Nanopore Sequencing, Bionano and Hi-C technology.</title>
        <authorList>
            <person name="Wang D."/>
        </authorList>
    </citation>
    <scope>NUCLEOTIDE SEQUENCE [LARGE SCALE GENOMIC DNA]</scope>
    <source>
        <strain evidence="2">SWU-2019</strain>
        <tissue evidence="2">Muscle</tissue>
    </source>
</reference>
<feature type="compositionally biased region" description="Basic and acidic residues" evidence="1">
    <location>
        <begin position="463"/>
        <end position="483"/>
    </location>
</feature>
<feature type="region of interest" description="Disordered" evidence="1">
    <location>
        <begin position="193"/>
        <end position="291"/>
    </location>
</feature>
<dbReference type="EMBL" id="JAAMOB010000020">
    <property type="protein sequence ID" value="KAF4099233.1"/>
    <property type="molecule type" value="Genomic_DNA"/>
</dbReference>
<feature type="compositionally biased region" description="Basic and acidic residues" evidence="1">
    <location>
        <begin position="68"/>
        <end position="77"/>
    </location>
</feature>
<feature type="region of interest" description="Disordered" evidence="1">
    <location>
        <begin position="68"/>
        <end position="164"/>
    </location>
</feature>
<feature type="compositionally biased region" description="Basic and acidic residues" evidence="1">
    <location>
        <begin position="89"/>
        <end position="113"/>
    </location>
</feature>
<evidence type="ECO:0000256" key="1">
    <source>
        <dbReference type="SAM" id="MobiDB-lite"/>
    </source>
</evidence>
<protein>
    <submittedName>
        <fullName evidence="2">Uncharacterized protein</fullName>
    </submittedName>
</protein>
<proteinExistence type="predicted"/>
<evidence type="ECO:0000313" key="2">
    <source>
        <dbReference type="EMBL" id="KAF4099233.1"/>
    </source>
</evidence>
<feature type="region of interest" description="Disordered" evidence="1">
    <location>
        <begin position="430"/>
        <end position="483"/>
    </location>
</feature>
<feature type="compositionally biased region" description="Basic residues" evidence="1">
    <location>
        <begin position="444"/>
        <end position="455"/>
    </location>
</feature>
<gene>
    <name evidence="2" type="ORF">G5714_019359</name>
</gene>
<dbReference type="Proteomes" id="UP000579812">
    <property type="component" value="Unassembled WGS sequence"/>
</dbReference>
<name>A0A7J6BXN3_9TELE</name>
<evidence type="ECO:0000313" key="3">
    <source>
        <dbReference type="Proteomes" id="UP000579812"/>
    </source>
</evidence>
<feature type="compositionally biased region" description="Basic residues" evidence="1">
    <location>
        <begin position="78"/>
        <end position="88"/>
    </location>
</feature>
<feature type="compositionally biased region" description="Polar residues" evidence="1">
    <location>
        <begin position="230"/>
        <end position="239"/>
    </location>
</feature>
<accession>A0A7J6BXN3</accession>
<sequence>MALFHSLFEWVQCFVHRIPRRRKKQGVQKRTEAEWTPMEGVSRPLDVGNIDQTYQTRYCKSSKYLNDKGNEREEKREVGRKRKLKKERKMVDERESGRKEEENKDATPLRIEVKPQPTPPATEVKTPAASSFIKSSVKEPLVAKRASRHLPPLATKTRPPSSGEEPMLLQKVLQHPALLVIEVKPLPASSFIKSSEEEPPLSVANLPPRATETKPLGGSFVVDPEVVQKASRQLAQPATESLAVPHEPTPKQVISMSSSTSSKSPEEEPQMVQKPKMVQRASRRLAPPAEEPSVAEILVVQHKPTESLSHSMEEQLMEQVLLPSRQIPKYAELKPKSATSSLIQMDTESEEDESVEHTERTIPSSESETNHEQTLEAGVKQKAVFEKVHPTVLEQSGDFGKNKCGDSKADALRKAKELDELMTRLFCVDYSPCPQKEKQQPSRKGQKKPKNKAKPRAGPFSWAEKKLKRINEEKEESEKDENT</sequence>
<feature type="region of interest" description="Disordered" evidence="1">
    <location>
        <begin position="332"/>
        <end position="382"/>
    </location>
</feature>
<organism evidence="2 3">
    <name type="scientific">Onychostoma macrolepis</name>
    <dbReference type="NCBI Taxonomy" id="369639"/>
    <lineage>
        <taxon>Eukaryota</taxon>
        <taxon>Metazoa</taxon>
        <taxon>Chordata</taxon>
        <taxon>Craniata</taxon>
        <taxon>Vertebrata</taxon>
        <taxon>Euteleostomi</taxon>
        <taxon>Actinopterygii</taxon>
        <taxon>Neopterygii</taxon>
        <taxon>Teleostei</taxon>
        <taxon>Ostariophysi</taxon>
        <taxon>Cypriniformes</taxon>
        <taxon>Cyprinidae</taxon>
        <taxon>Acrossocheilinae</taxon>
        <taxon>Onychostoma</taxon>
    </lineage>
</organism>
<comment type="caution">
    <text evidence="2">The sequence shown here is derived from an EMBL/GenBank/DDBJ whole genome shotgun (WGS) entry which is preliminary data.</text>
</comment>